<protein>
    <recommendedName>
        <fullName evidence="2">Protein FMC1 homolog</fullName>
    </recommendedName>
</protein>
<reference evidence="3" key="1">
    <citation type="submission" date="2017-02" db="UniProtKB">
        <authorList>
            <consortium name="WormBaseParasite"/>
        </authorList>
    </citation>
    <scope>IDENTIFICATION</scope>
</reference>
<evidence type="ECO:0000313" key="3">
    <source>
        <dbReference type="WBParaSite" id="TASK_0000735401-mRNA-1"/>
    </source>
</evidence>
<evidence type="ECO:0000256" key="2">
    <source>
        <dbReference type="ARBA" id="ARBA00013846"/>
    </source>
</evidence>
<dbReference type="AlphaFoldDB" id="A0A0R3WA22"/>
<dbReference type="GO" id="GO:0005739">
    <property type="term" value="C:mitochondrion"/>
    <property type="evidence" value="ECO:0007669"/>
    <property type="project" value="TreeGrafter"/>
</dbReference>
<evidence type="ECO:0000256" key="1">
    <source>
        <dbReference type="ARBA" id="ARBA00009058"/>
    </source>
</evidence>
<dbReference type="InterPro" id="IPR037667">
    <property type="entry name" value="FMC1_homologue"/>
</dbReference>
<sequence>LSQFRHFDTTTEQQCSPKHESLQVAETYLTLLKSVARHRQLVNTYKCRERTASEAANLVGLSLPVTHSDKK</sequence>
<dbReference type="WBParaSite" id="TASK_0000735401-mRNA-1">
    <property type="protein sequence ID" value="TASK_0000735401-mRNA-1"/>
    <property type="gene ID" value="TASK_0000735401"/>
</dbReference>
<dbReference type="PANTHER" id="PTHR31716">
    <property type="entry name" value="PROTEIN FMC1 HOMOLOG"/>
    <property type="match status" value="1"/>
</dbReference>
<proteinExistence type="inferred from homology"/>
<dbReference type="PANTHER" id="PTHR31716:SF1">
    <property type="entry name" value="PROTEIN FMC1 HOMOLOG"/>
    <property type="match status" value="1"/>
</dbReference>
<accession>A0A0R3WA22</accession>
<organism evidence="3">
    <name type="scientific">Taenia asiatica</name>
    <name type="common">Asian tapeworm</name>
    <dbReference type="NCBI Taxonomy" id="60517"/>
    <lineage>
        <taxon>Eukaryota</taxon>
        <taxon>Metazoa</taxon>
        <taxon>Spiralia</taxon>
        <taxon>Lophotrochozoa</taxon>
        <taxon>Platyhelminthes</taxon>
        <taxon>Cestoda</taxon>
        <taxon>Eucestoda</taxon>
        <taxon>Cyclophyllidea</taxon>
        <taxon>Taeniidae</taxon>
        <taxon>Taenia</taxon>
    </lineage>
</organism>
<dbReference type="STRING" id="60517.A0A0R3WA22"/>
<comment type="similarity">
    <text evidence="1">Belongs to the FMC1 family.</text>
</comment>
<name>A0A0R3WA22_TAEAS</name>